<dbReference type="SMART" id="SM00834">
    <property type="entry name" value="CxxC_CXXC_SSSS"/>
    <property type="match status" value="1"/>
</dbReference>
<keyword evidence="3" id="KW-1185">Reference proteome</keyword>
<evidence type="ECO:0000313" key="2">
    <source>
        <dbReference type="EMBL" id="ARW57430.1"/>
    </source>
</evidence>
<dbReference type="InterPro" id="IPR013429">
    <property type="entry name" value="Regulatory_FmdB_Zinc_ribbon"/>
</dbReference>
<feature type="domain" description="Putative regulatory protein FmdB zinc ribbon" evidence="1">
    <location>
        <begin position="1"/>
        <end position="33"/>
    </location>
</feature>
<protein>
    <submittedName>
        <fullName evidence="2">Family putative regulatory protein</fullName>
    </submittedName>
</protein>
<proteinExistence type="predicted"/>
<sequence>MPLYEYKCSCGHKVEKIKKVSERDNLIPCNSPKGCLGLMKRETVVAPAVHYNGFKNGDY</sequence>
<dbReference type="Proteomes" id="UP000225148">
    <property type="component" value="Segment"/>
</dbReference>
<evidence type="ECO:0000259" key="1">
    <source>
        <dbReference type="SMART" id="SM00834"/>
    </source>
</evidence>
<reference evidence="2 3" key="1">
    <citation type="submission" date="2017-04" db="EMBL/GenBank/DDBJ databases">
        <title>Environmental T4-family bacteriophages evolve to escape abortive infection via multiple routes in a bacterial host employing altruistic suicide through Type III toxin-antitoxin systems.</title>
        <authorList>
            <person name="Chen B."/>
            <person name="Salmond G.P.C."/>
            <person name="Akusobi C."/>
            <person name="Fang X."/>
        </authorList>
    </citation>
    <scope>NUCLEOTIDE SEQUENCE [LARGE SCALE GENOMIC DNA]</scope>
</reference>
<accession>A0A1Z1LX84</accession>
<evidence type="ECO:0000313" key="3">
    <source>
        <dbReference type="Proteomes" id="UP000225148"/>
    </source>
</evidence>
<dbReference type="GeneID" id="40085416"/>
<organism evidence="2 3">
    <name type="scientific">Serratia phage CHI14</name>
    <dbReference type="NCBI Taxonomy" id="2006941"/>
    <lineage>
        <taxon>Viruses</taxon>
        <taxon>Duplodnaviria</taxon>
        <taxon>Heunggongvirae</taxon>
        <taxon>Uroviricota</taxon>
        <taxon>Caudoviricetes</taxon>
        <taxon>Pantevenvirales</taxon>
        <taxon>Straboviridae</taxon>
        <taxon>Tevenvirinae</taxon>
        <taxon>Winklervirus</taxon>
        <taxon>Winklervirus chi14</taxon>
    </lineage>
</organism>
<dbReference type="RefSeq" id="YP_009609332.1">
    <property type="nucleotide sequence ID" value="NC_041996.1"/>
</dbReference>
<dbReference type="OrthoDB" id="25985at10239"/>
<dbReference type="EMBL" id="MF036690">
    <property type="protein sequence ID" value="ARW57430.1"/>
    <property type="molecule type" value="Genomic_DNA"/>
</dbReference>
<dbReference type="NCBIfam" id="TIGR02605">
    <property type="entry name" value="CxxC_CxxC_SSSS"/>
    <property type="match status" value="1"/>
</dbReference>
<name>A0A1Z1LX84_9CAUD</name>
<dbReference type="KEGG" id="vg:40085416"/>